<reference evidence="3" key="1">
    <citation type="submission" date="2018-06" db="EMBL/GenBank/DDBJ databases">
        <authorList>
            <person name="Zhirakovskaya E."/>
        </authorList>
    </citation>
    <scope>NUCLEOTIDE SEQUENCE</scope>
</reference>
<feature type="compositionally biased region" description="Acidic residues" evidence="1">
    <location>
        <begin position="128"/>
        <end position="142"/>
    </location>
</feature>
<feature type="domain" description="DUF6468" evidence="2">
    <location>
        <begin position="30"/>
        <end position="97"/>
    </location>
</feature>
<feature type="non-terminal residue" evidence="3">
    <location>
        <position position="195"/>
    </location>
</feature>
<proteinExistence type="predicted"/>
<organism evidence="3">
    <name type="scientific">hydrothermal vent metagenome</name>
    <dbReference type="NCBI Taxonomy" id="652676"/>
    <lineage>
        <taxon>unclassified sequences</taxon>
        <taxon>metagenomes</taxon>
        <taxon>ecological metagenomes</taxon>
    </lineage>
</organism>
<evidence type="ECO:0000256" key="1">
    <source>
        <dbReference type="SAM" id="MobiDB-lite"/>
    </source>
</evidence>
<feature type="compositionally biased region" description="Low complexity" evidence="1">
    <location>
        <begin position="178"/>
        <end position="195"/>
    </location>
</feature>
<gene>
    <name evidence="3" type="ORF">MNBD_ALPHA05-654</name>
</gene>
<evidence type="ECO:0000259" key="2">
    <source>
        <dbReference type="Pfam" id="PF20072"/>
    </source>
</evidence>
<protein>
    <recommendedName>
        <fullName evidence="2">DUF6468 domain-containing protein</fullName>
    </recommendedName>
</protein>
<dbReference type="AlphaFoldDB" id="A0A3B0RPR6"/>
<name>A0A3B0RPR6_9ZZZZ</name>
<dbReference type="InterPro" id="IPR045531">
    <property type="entry name" value="DUF6468"/>
</dbReference>
<dbReference type="EMBL" id="UOEH01000115">
    <property type="protein sequence ID" value="VAV93411.1"/>
    <property type="molecule type" value="Genomic_DNA"/>
</dbReference>
<evidence type="ECO:0000313" key="3">
    <source>
        <dbReference type="EMBL" id="VAV93411.1"/>
    </source>
</evidence>
<feature type="region of interest" description="Disordered" evidence="1">
    <location>
        <begin position="120"/>
        <end position="195"/>
    </location>
</feature>
<sequence length="195" mass="19826">MEIIFDFMLLAASGSAAVYCFVLNRKLQRLKDTEKGLGATIASMAAAVEQAQAAVADAKQSSAESVNELTPLVAETREFLPKLTALAESIGGIADTTIANINEAALAATKEIAACLDSAGPVQPASASDDDNTASEAEDDETALAPNAERSTEADRIEFSDPEQAPAPETTPAPSPPQSAAGATSTAGAAGAWMA</sequence>
<feature type="compositionally biased region" description="Basic and acidic residues" evidence="1">
    <location>
        <begin position="150"/>
        <end position="159"/>
    </location>
</feature>
<accession>A0A3B0RPR6</accession>
<dbReference type="Pfam" id="PF20072">
    <property type="entry name" value="DUF6468"/>
    <property type="match status" value="1"/>
</dbReference>